<dbReference type="EMBL" id="GBRH01230380">
    <property type="protein sequence ID" value="JAD67515.1"/>
    <property type="molecule type" value="Transcribed_RNA"/>
</dbReference>
<protein>
    <submittedName>
        <fullName evidence="1">Uncharacterized protein</fullName>
    </submittedName>
</protein>
<proteinExistence type="predicted"/>
<sequence length="46" mass="5291">MPALFFSVNKLLTPPNIDPKCCMITFDKTNSDIRRNKYIVAYINLA</sequence>
<evidence type="ECO:0000313" key="1">
    <source>
        <dbReference type="EMBL" id="JAD67515.1"/>
    </source>
</evidence>
<accession>A0A0A9C293</accession>
<reference evidence="1" key="1">
    <citation type="submission" date="2014-09" db="EMBL/GenBank/DDBJ databases">
        <authorList>
            <person name="Magalhaes I.L.F."/>
            <person name="Oliveira U."/>
            <person name="Santos F.R."/>
            <person name="Vidigal T.H.D.A."/>
            <person name="Brescovit A.D."/>
            <person name="Santos A.J."/>
        </authorList>
    </citation>
    <scope>NUCLEOTIDE SEQUENCE</scope>
    <source>
        <tissue evidence="1">Shoot tissue taken approximately 20 cm above the soil surface</tissue>
    </source>
</reference>
<name>A0A0A9C293_ARUDO</name>
<reference evidence="1" key="2">
    <citation type="journal article" date="2015" name="Data Brief">
        <title>Shoot transcriptome of the giant reed, Arundo donax.</title>
        <authorList>
            <person name="Barrero R.A."/>
            <person name="Guerrero F.D."/>
            <person name="Moolhuijzen P."/>
            <person name="Goolsby J.A."/>
            <person name="Tidwell J."/>
            <person name="Bellgard S.E."/>
            <person name="Bellgard M.I."/>
        </authorList>
    </citation>
    <scope>NUCLEOTIDE SEQUENCE</scope>
    <source>
        <tissue evidence="1">Shoot tissue taken approximately 20 cm above the soil surface</tissue>
    </source>
</reference>
<dbReference type="AlphaFoldDB" id="A0A0A9C293"/>
<organism evidence="1">
    <name type="scientific">Arundo donax</name>
    <name type="common">Giant reed</name>
    <name type="synonym">Donax arundinaceus</name>
    <dbReference type="NCBI Taxonomy" id="35708"/>
    <lineage>
        <taxon>Eukaryota</taxon>
        <taxon>Viridiplantae</taxon>
        <taxon>Streptophyta</taxon>
        <taxon>Embryophyta</taxon>
        <taxon>Tracheophyta</taxon>
        <taxon>Spermatophyta</taxon>
        <taxon>Magnoliopsida</taxon>
        <taxon>Liliopsida</taxon>
        <taxon>Poales</taxon>
        <taxon>Poaceae</taxon>
        <taxon>PACMAD clade</taxon>
        <taxon>Arundinoideae</taxon>
        <taxon>Arundineae</taxon>
        <taxon>Arundo</taxon>
    </lineage>
</organism>